<gene>
    <name evidence="2" type="ORF">AN957_21900</name>
</gene>
<keyword evidence="3" id="KW-1185">Reference proteome</keyword>
<keyword evidence="1" id="KW-0472">Membrane</keyword>
<feature type="transmembrane region" description="Helical" evidence="1">
    <location>
        <begin position="71"/>
        <end position="89"/>
    </location>
</feature>
<comment type="caution">
    <text evidence="2">The sequence shown here is derived from an EMBL/GenBank/DDBJ whole genome shotgun (WGS) entry which is preliminary data.</text>
</comment>
<dbReference type="AlphaFoldDB" id="A0A0Q3TCS0"/>
<feature type="transmembrane region" description="Helical" evidence="1">
    <location>
        <begin position="6"/>
        <end position="22"/>
    </location>
</feature>
<dbReference type="PATRIC" id="fig|1637975.4.peg.4345"/>
<accession>A0A0Q3TCS0</accession>
<sequence>MLFMIFGVIAIVATFINLYMYKVGKDYKLAMAIGLSFTALTLCAEYSLVSVWVEVKDWAALEDVVPGMERALWFLTIVSILLNIAPILLERKGKK</sequence>
<protein>
    <submittedName>
        <fullName evidence="2">MFS transporter</fullName>
    </submittedName>
</protein>
<keyword evidence="1" id="KW-0812">Transmembrane</keyword>
<reference evidence="2 3" key="1">
    <citation type="submission" date="2015-09" db="EMBL/GenBank/DDBJ databases">
        <title>Genome sequencing project for genomic taxonomy and phylogenomics of Bacillus-like bacteria.</title>
        <authorList>
            <person name="Liu B."/>
            <person name="Wang J."/>
            <person name="Zhu Y."/>
            <person name="Liu G."/>
            <person name="Chen Q."/>
            <person name="Chen Z."/>
            <person name="Lan J."/>
            <person name="Che J."/>
            <person name="Ge C."/>
            <person name="Shi H."/>
            <person name="Pan Z."/>
            <person name="Liu X."/>
        </authorList>
    </citation>
    <scope>NUCLEOTIDE SEQUENCE [LARGE SCALE GENOMIC DNA]</scope>
    <source>
        <strain evidence="2 3">FJAT-18043</strain>
    </source>
</reference>
<dbReference type="RefSeq" id="WP_053474590.1">
    <property type="nucleotide sequence ID" value="NZ_CP041305.1"/>
</dbReference>
<dbReference type="Proteomes" id="UP000050996">
    <property type="component" value="Unassembled WGS sequence"/>
</dbReference>
<organism evidence="2 3">
    <name type="scientific">Cytobacillus solani</name>
    <dbReference type="NCBI Taxonomy" id="1637975"/>
    <lineage>
        <taxon>Bacteria</taxon>
        <taxon>Bacillati</taxon>
        <taxon>Bacillota</taxon>
        <taxon>Bacilli</taxon>
        <taxon>Bacillales</taxon>
        <taxon>Bacillaceae</taxon>
        <taxon>Cytobacillus</taxon>
    </lineage>
</organism>
<name>A0A0Q3TCS0_9BACI</name>
<evidence type="ECO:0000256" key="1">
    <source>
        <dbReference type="SAM" id="Phobius"/>
    </source>
</evidence>
<dbReference type="EMBL" id="LJIX01000006">
    <property type="protein sequence ID" value="KQL20973.1"/>
    <property type="molecule type" value="Genomic_DNA"/>
</dbReference>
<evidence type="ECO:0000313" key="3">
    <source>
        <dbReference type="Proteomes" id="UP000050996"/>
    </source>
</evidence>
<keyword evidence="1" id="KW-1133">Transmembrane helix</keyword>
<proteinExistence type="predicted"/>
<feature type="transmembrane region" description="Helical" evidence="1">
    <location>
        <begin position="29"/>
        <end position="51"/>
    </location>
</feature>
<evidence type="ECO:0000313" key="2">
    <source>
        <dbReference type="EMBL" id="KQL20973.1"/>
    </source>
</evidence>